<dbReference type="AlphaFoldDB" id="A0A7D5LAD3"/>
<accession>A0A7D5LAD3</accession>
<dbReference type="GeneID" id="56037457"/>
<evidence type="ECO:0000256" key="2">
    <source>
        <dbReference type="SAM" id="Phobius"/>
    </source>
</evidence>
<feature type="region of interest" description="Disordered" evidence="1">
    <location>
        <begin position="1"/>
        <end position="26"/>
    </location>
</feature>
<keyword evidence="4" id="KW-1185">Reference proteome</keyword>
<gene>
    <name evidence="3" type="ORF">HUG12_08320</name>
</gene>
<dbReference type="EMBL" id="CP058579">
    <property type="protein sequence ID" value="QLG61731.1"/>
    <property type="molecule type" value="Genomic_DNA"/>
</dbReference>
<evidence type="ECO:0000313" key="4">
    <source>
        <dbReference type="Proteomes" id="UP000509626"/>
    </source>
</evidence>
<name>A0A7D5LAD3_9EURY</name>
<feature type="transmembrane region" description="Helical" evidence="2">
    <location>
        <begin position="54"/>
        <end position="78"/>
    </location>
</feature>
<evidence type="ECO:0000313" key="3">
    <source>
        <dbReference type="EMBL" id="QLG61731.1"/>
    </source>
</evidence>
<protein>
    <submittedName>
        <fullName evidence="3">Uncharacterized protein</fullName>
    </submittedName>
</protein>
<dbReference type="Proteomes" id="UP000509626">
    <property type="component" value="Chromosome"/>
</dbReference>
<organism evidence="3 4">
    <name type="scientific">Halorarum salinum</name>
    <dbReference type="NCBI Taxonomy" id="2743089"/>
    <lineage>
        <taxon>Archaea</taxon>
        <taxon>Methanobacteriati</taxon>
        <taxon>Methanobacteriota</taxon>
        <taxon>Stenosarchaea group</taxon>
        <taxon>Halobacteria</taxon>
        <taxon>Halobacteriales</taxon>
        <taxon>Haloferacaceae</taxon>
        <taxon>Halorarum</taxon>
    </lineage>
</organism>
<dbReference type="RefSeq" id="WP_179268316.1">
    <property type="nucleotide sequence ID" value="NZ_CP058579.1"/>
</dbReference>
<keyword evidence="2" id="KW-0812">Transmembrane</keyword>
<evidence type="ECO:0000256" key="1">
    <source>
        <dbReference type="SAM" id="MobiDB-lite"/>
    </source>
</evidence>
<dbReference type="KEGG" id="halu:HUG12_08320"/>
<keyword evidence="2" id="KW-0472">Membrane</keyword>
<keyword evidence="2" id="KW-1133">Transmembrane helix</keyword>
<proteinExistence type="predicted"/>
<reference evidence="3 4" key="1">
    <citation type="submission" date="2020-06" db="EMBL/GenBank/DDBJ databases">
        <title>NJ-3-1, isolated from saline soil.</title>
        <authorList>
            <person name="Cui H.L."/>
            <person name="Shi X."/>
        </authorList>
    </citation>
    <scope>NUCLEOTIDE SEQUENCE [LARGE SCALE GENOMIC DNA]</scope>
    <source>
        <strain evidence="3 4">NJ-3-1</strain>
    </source>
</reference>
<sequence>MTSDSADADAPDRTDAEGPEDLAGRLDSFSDSLRTAASGIRPDNLDVVRRGVKVTFAAVLTVIFAYWSVAFLFDVMLFEF</sequence>